<proteinExistence type="predicted"/>
<comment type="caution">
    <text evidence="1">The sequence shown here is derived from an EMBL/GenBank/DDBJ whole genome shotgun (WGS) entry which is preliminary data.</text>
</comment>
<sequence length="37" mass="4301">MGDIINKGYLWLSNNVDYLKVFCEHILYSNLVGPELE</sequence>
<name>A0A0F8YZE0_9ZZZZ</name>
<protein>
    <submittedName>
        <fullName evidence="1">Uncharacterized protein</fullName>
    </submittedName>
</protein>
<organism evidence="1">
    <name type="scientific">marine sediment metagenome</name>
    <dbReference type="NCBI Taxonomy" id="412755"/>
    <lineage>
        <taxon>unclassified sequences</taxon>
        <taxon>metagenomes</taxon>
        <taxon>ecological metagenomes</taxon>
    </lineage>
</organism>
<reference evidence="1" key="1">
    <citation type="journal article" date="2015" name="Nature">
        <title>Complex archaea that bridge the gap between prokaryotes and eukaryotes.</title>
        <authorList>
            <person name="Spang A."/>
            <person name="Saw J.H."/>
            <person name="Jorgensen S.L."/>
            <person name="Zaremba-Niedzwiedzka K."/>
            <person name="Martijn J."/>
            <person name="Lind A.E."/>
            <person name="van Eijk R."/>
            <person name="Schleper C."/>
            <person name="Guy L."/>
            <person name="Ettema T.J."/>
        </authorList>
    </citation>
    <scope>NUCLEOTIDE SEQUENCE</scope>
</reference>
<feature type="non-terminal residue" evidence="1">
    <location>
        <position position="37"/>
    </location>
</feature>
<dbReference type="EMBL" id="LAZR01050681">
    <property type="protein sequence ID" value="KKK86813.1"/>
    <property type="molecule type" value="Genomic_DNA"/>
</dbReference>
<dbReference type="AlphaFoldDB" id="A0A0F8YZE0"/>
<gene>
    <name evidence="1" type="ORF">LCGC14_2759500</name>
</gene>
<accession>A0A0F8YZE0</accession>
<evidence type="ECO:0000313" key="1">
    <source>
        <dbReference type="EMBL" id="KKK86813.1"/>
    </source>
</evidence>